<evidence type="ECO:0000313" key="2">
    <source>
        <dbReference type="Proteomes" id="UP001595851"/>
    </source>
</evidence>
<dbReference type="EMBL" id="JBHSBI010000019">
    <property type="protein sequence ID" value="MFC4012055.1"/>
    <property type="molecule type" value="Genomic_DNA"/>
</dbReference>
<proteinExistence type="predicted"/>
<gene>
    <name evidence="1" type="ORF">ACFOY2_32810</name>
</gene>
<evidence type="ECO:0000313" key="1">
    <source>
        <dbReference type="EMBL" id="MFC4012055.1"/>
    </source>
</evidence>
<accession>A0ABV8GGE6</accession>
<reference evidence="2" key="1">
    <citation type="journal article" date="2019" name="Int. J. Syst. Evol. Microbiol.">
        <title>The Global Catalogue of Microorganisms (GCM) 10K type strain sequencing project: providing services to taxonomists for standard genome sequencing and annotation.</title>
        <authorList>
            <consortium name="The Broad Institute Genomics Platform"/>
            <consortium name="The Broad Institute Genome Sequencing Center for Infectious Disease"/>
            <person name="Wu L."/>
            <person name="Ma J."/>
        </authorList>
    </citation>
    <scope>NUCLEOTIDE SEQUENCE [LARGE SCALE GENOMIC DNA]</scope>
    <source>
        <strain evidence="2">TBRC 1276</strain>
    </source>
</reference>
<dbReference type="RefSeq" id="WP_379531981.1">
    <property type="nucleotide sequence ID" value="NZ_JBHSBI010000019.1"/>
</dbReference>
<organism evidence="1 2">
    <name type="scientific">Nonomuraea purpurea</name>
    <dbReference type="NCBI Taxonomy" id="1849276"/>
    <lineage>
        <taxon>Bacteria</taxon>
        <taxon>Bacillati</taxon>
        <taxon>Actinomycetota</taxon>
        <taxon>Actinomycetes</taxon>
        <taxon>Streptosporangiales</taxon>
        <taxon>Streptosporangiaceae</taxon>
        <taxon>Nonomuraea</taxon>
    </lineage>
</organism>
<name>A0ABV8GGE6_9ACTN</name>
<sequence>MEPEREVLRNAINDIIEGRRTREDVASWAERKMLDLEYERKTDLVAWEVLKAIAGADLEVEPGSYLHCMEDIQSWMEELN</sequence>
<dbReference type="Proteomes" id="UP001595851">
    <property type="component" value="Unassembled WGS sequence"/>
</dbReference>
<comment type="caution">
    <text evidence="1">The sequence shown here is derived from an EMBL/GenBank/DDBJ whole genome shotgun (WGS) entry which is preliminary data.</text>
</comment>
<keyword evidence="2" id="KW-1185">Reference proteome</keyword>
<protein>
    <submittedName>
        <fullName evidence="1">Uncharacterized protein</fullName>
    </submittedName>
</protein>